<keyword evidence="4" id="KW-0249">Electron transport</keyword>
<protein>
    <recommendedName>
        <fullName evidence="7">Cytochrome c-552/DMSO reductase-like haem-binding domain-containing protein</fullName>
    </recommendedName>
</protein>
<keyword evidence="6" id="KW-0472">Membrane</keyword>
<sequence length="404" mass="42977">MEKKTKKKIIFLSVLLLPFGLLISFVTSDLRTSAVDLFTPYESSSELTLDGVADEAAWTSATSLLVETDGGKLPDTIVTLKAVYTSANIYLYASWEDDTFSATRGRYNVSGYVYDQSLAAGGSEDRIAFLWEIGEVAGFDTVGGMVICHSLTDSVSLGTGEIADMWHVKAARGGGFTSATASGITIDPTNFQLTAGTVSLQGFADDKYVDDTGRHGDDGDGPYSDNAVDGHAMYIEESPTDWIDAMILTTTEISAGETLLISEGGGALTSAVDAYVALNANVPRHILRTPTLSHGDIEVALRWVDGVYSLETKRALDTGNTDDVAFDPTVSGEYYFSLAIFDDSGQESDGTQEHSTYSGPIALTFTASGGDAAIPGFGILLILGSVFAIPFVIIKSIKKQKSME</sequence>
<dbReference type="GO" id="GO:0046872">
    <property type="term" value="F:metal ion binding"/>
    <property type="evidence" value="ECO:0007669"/>
    <property type="project" value="UniProtKB-KW"/>
</dbReference>
<dbReference type="SMART" id="SM00887">
    <property type="entry name" value="EB_dh"/>
    <property type="match status" value="1"/>
</dbReference>
<evidence type="ECO:0000313" key="8">
    <source>
        <dbReference type="EMBL" id="KKL15869.1"/>
    </source>
</evidence>
<dbReference type="Pfam" id="PF09459">
    <property type="entry name" value="EB_dh"/>
    <property type="match status" value="1"/>
</dbReference>
<dbReference type="AlphaFoldDB" id="A0A0F9B1S5"/>
<proteinExistence type="predicted"/>
<comment type="caution">
    <text evidence="8">The sequence shown here is derived from an EMBL/GenBank/DDBJ whole genome shotgun (WGS) entry which is preliminary data.</text>
</comment>
<evidence type="ECO:0000259" key="7">
    <source>
        <dbReference type="SMART" id="SM00887"/>
    </source>
</evidence>
<keyword evidence="6" id="KW-0812">Transmembrane</keyword>
<dbReference type="GO" id="GO:0020037">
    <property type="term" value="F:heme binding"/>
    <property type="evidence" value="ECO:0007669"/>
    <property type="project" value="InterPro"/>
</dbReference>
<feature type="domain" description="Cytochrome c-552/DMSO reductase-like haem-binding" evidence="7">
    <location>
        <begin position="55"/>
        <end position="353"/>
    </location>
</feature>
<reference evidence="8" key="1">
    <citation type="journal article" date="2015" name="Nature">
        <title>Complex archaea that bridge the gap between prokaryotes and eukaryotes.</title>
        <authorList>
            <person name="Spang A."/>
            <person name="Saw J.H."/>
            <person name="Jorgensen S.L."/>
            <person name="Zaremba-Niedzwiedzka K."/>
            <person name="Martijn J."/>
            <person name="Lind A.E."/>
            <person name="van Eijk R."/>
            <person name="Schleper C."/>
            <person name="Guy L."/>
            <person name="Ettema T.J."/>
        </authorList>
    </citation>
    <scope>NUCLEOTIDE SEQUENCE</scope>
</reference>
<dbReference type="Gene3D" id="2.60.40.1190">
    <property type="match status" value="1"/>
</dbReference>
<accession>A0A0F9B1S5</accession>
<dbReference type="SUPFAM" id="SSF49344">
    <property type="entry name" value="CBD9-like"/>
    <property type="match status" value="1"/>
</dbReference>
<evidence type="ECO:0000256" key="1">
    <source>
        <dbReference type="ARBA" id="ARBA00022448"/>
    </source>
</evidence>
<keyword evidence="3" id="KW-0479">Metal-binding</keyword>
<gene>
    <name evidence="8" type="ORF">LCGC14_2501290</name>
</gene>
<evidence type="ECO:0000256" key="4">
    <source>
        <dbReference type="ARBA" id="ARBA00022982"/>
    </source>
</evidence>
<dbReference type="InterPro" id="IPR019020">
    <property type="entry name" value="Cyt-c552/DMSO_Rdtase_haem-bd"/>
</dbReference>
<keyword evidence="2" id="KW-0349">Heme</keyword>
<dbReference type="EMBL" id="LAZR01039893">
    <property type="protein sequence ID" value="KKL15869.1"/>
    <property type="molecule type" value="Genomic_DNA"/>
</dbReference>
<name>A0A0F9B1S5_9ZZZZ</name>
<keyword evidence="5" id="KW-0408">Iron</keyword>
<organism evidence="8">
    <name type="scientific">marine sediment metagenome</name>
    <dbReference type="NCBI Taxonomy" id="412755"/>
    <lineage>
        <taxon>unclassified sequences</taxon>
        <taxon>metagenomes</taxon>
        <taxon>ecological metagenomes</taxon>
    </lineage>
</organism>
<keyword evidence="1" id="KW-0813">Transport</keyword>
<evidence type="ECO:0000256" key="3">
    <source>
        <dbReference type="ARBA" id="ARBA00022723"/>
    </source>
</evidence>
<evidence type="ECO:0000256" key="5">
    <source>
        <dbReference type="ARBA" id="ARBA00023004"/>
    </source>
</evidence>
<keyword evidence="6" id="KW-1133">Transmembrane helix</keyword>
<evidence type="ECO:0000256" key="2">
    <source>
        <dbReference type="ARBA" id="ARBA00022617"/>
    </source>
</evidence>
<evidence type="ECO:0000256" key="6">
    <source>
        <dbReference type="SAM" id="Phobius"/>
    </source>
</evidence>
<feature type="transmembrane region" description="Helical" evidence="6">
    <location>
        <begin position="372"/>
        <end position="394"/>
    </location>
</feature>